<keyword evidence="3" id="KW-1185">Reference proteome</keyword>
<evidence type="ECO:0008006" key="4">
    <source>
        <dbReference type="Google" id="ProtNLM"/>
    </source>
</evidence>
<evidence type="ECO:0000256" key="1">
    <source>
        <dbReference type="SAM" id="Phobius"/>
    </source>
</evidence>
<evidence type="ECO:0000313" key="2">
    <source>
        <dbReference type="EMBL" id="TWT60150.1"/>
    </source>
</evidence>
<gene>
    <name evidence="2" type="ORF">Pan54_08640</name>
</gene>
<sequence length="146" mass="16358">MSDSTSSLSSTHAAKRIQLILRLIGFGGLLATPAMLMPVEWMQQLHRQILPGELPATASINYLTRSLAMFYALSGLVTLYISFDVKRYAPLINLWGICAMLKGCVIAAIDLHAGYPLWWMTIEGLFSFLIGLWICRLSWKLNTHTQ</sequence>
<feature type="transmembrane region" description="Helical" evidence="1">
    <location>
        <begin position="88"/>
        <end position="109"/>
    </location>
</feature>
<organism evidence="2 3">
    <name type="scientific">Rubinisphaera italica</name>
    <dbReference type="NCBI Taxonomy" id="2527969"/>
    <lineage>
        <taxon>Bacteria</taxon>
        <taxon>Pseudomonadati</taxon>
        <taxon>Planctomycetota</taxon>
        <taxon>Planctomycetia</taxon>
        <taxon>Planctomycetales</taxon>
        <taxon>Planctomycetaceae</taxon>
        <taxon>Rubinisphaera</taxon>
    </lineage>
</organism>
<dbReference type="EMBL" id="SJPG01000001">
    <property type="protein sequence ID" value="TWT60150.1"/>
    <property type="molecule type" value="Genomic_DNA"/>
</dbReference>
<feature type="transmembrane region" description="Helical" evidence="1">
    <location>
        <begin position="20"/>
        <end position="42"/>
    </location>
</feature>
<name>A0A5C5XAY0_9PLAN</name>
<dbReference type="RefSeq" id="WP_146502303.1">
    <property type="nucleotide sequence ID" value="NZ_SJPG01000001.1"/>
</dbReference>
<feature type="transmembrane region" description="Helical" evidence="1">
    <location>
        <begin position="62"/>
        <end position="81"/>
    </location>
</feature>
<protein>
    <recommendedName>
        <fullName evidence="4">DUF4345 domain-containing protein</fullName>
    </recommendedName>
</protein>
<dbReference type="AlphaFoldDB" id="A0A5C5XAY0"/>
<proteinExistence type="predicted"/>
<evidence type="ECO:0000313" key="3">
    <source>
        <dbReference type="Proteomes" id="UP000316095"/>
    </source>
</evidence>
<dbReference type="Proteomes" id="UP000316095">
    <property type="component" value="Unassembled WGS sequence"/>
</dbReference>
<keyword evidence="1" id="KW-0472">Membrane</keyword>
<keyword evidence="1" id="KW-0812">Transmembrane</keyword>
<feature type="transmembrane region" description="Helical" evidence="1">
    <location>
        <begin position="115"/>
        <end position="135"/>
    </location>
</feature>
<dbReference type="OrthoDB" id="285245at2"/>
<keyword evidence="1" id="KW-1133">Transmembrane helix</keyword>
<reference evidence="2 3" key="1">
    <citation type="submission" date="2019-02" db="EMBL/GenBank/DDBJ databases">
        <title>Deep-cultivation of Planctomycetes and their phenomic and genomic characterization uncovers novel biology.</title>
        <authorList>
            <person name="Wiegand S."/>
            <person name="Jogler M."/>
            <person name="Boedeker C."/>
            <person name="Pinto D."/>
            <person name="Vollmers J."/>
            <person name="Rivas-Marin E."/>
            <person name="Kohn T."/>
            <person name="Peeters S.H."/>
            <person name="Heuer A."/>
            <person name="Rast P."/>
            <person name="Oberbeckmann S."/>
            <person name="Bunk B."/>
            <person name="Jeske O."/>
            <person name="Meyerdierks A."/>
            <person name="Storesund J.E."/>
            <person name="Kallscheuer N."/>
            <person name="Luecker S."/>
            <person name="Lage O.M."/>
            <person name="Pohl T."/>
            <person name="Merkel B.J."/>
            <person name="Hornburger P."/>
            <person name="Mueller R.-W."/>
            <person name="Bruemmer F."/>
            <person name="Labrenz M."/>
            <person name="Spormann A.M."/>
            <person name="Op Den Camp H."/>
            <person name="Overmann J."/>
            <person name="Amann R."/>
            <person name="Jetten M.S.M."/>
            <person name="Mascher T."/>
            <person name="Medema M.H."/>
            <person name="Devos D.P."/>
            <person name="Kaster A.-K."/>
            <person name="Ovreas L."/>
            <person name="Rohde M."/>
            <person name="Galperin M.Y."/>
            <person name="Jogler C."/>
        </authorList>
    </citation>
    <scope>NUCLEOTIDE SEQUENCE [LARGE SCALE GENOMIC DNA]</scope>
    <source>
        <strain evidence="2 3">Pan54</strain>
    </source>
</reference>
<comment type="caution">
    <text evidence="2">The sequence shown here is derived from an EMBL/GenBank/DDBJ whole genome shotgun (WGS) entry which is preliminary data.</text>
</comment>
<accession>A0A5C5XAY0</accession>